<proteinExistence type="predicted"/>
<sequence length="855" mass="96058">MPLAPICPPLINSTWVSYPSSSSRSTSDPTLERKRARSLDIRSPRSPRQLKRVREPTPIRESEPLSPAGGGDKQINETRDRVGISAQSPPSNLISDEGGERPSVLFSEQSEAIATCPRGIHIILRSDGRIGYQDENEDWVAEEALVNDQSPTGSQFDEEEPPVTKHLSQSIQSTPHVSPKPRPQSAPKREPFAEMSNNTRIPTTSLPFPQKPADQMTMVIDKPLDERGVEGDWSQHSSQEVPSEWMTSSETYHSGDTDEYDMDHRPPMERTAIKKDIRGLYDEVMCFSDSRQRYYKVVDKLGEGTFSSVYLARDEGWELHSNSYWTHEKGPCKVALKKVLVTSSPQRIENEIAILESLRGCRNVSQLITAFREADQVIIVLPYHPSDDFRHFYRHMDLPHIRLYMRAILIALRDIHQRGIVHRDVKPANFLFDYEAGTGVLVDFGLAEERYFPPRKATCQHSPATLKSLHGTKTTTVDTPIVEQALYDARKRAKLAEGRLGLPHDDKRPALKANRAGTRGFRAPEVLIKCPDQTGAIDIWSVGIILLSILTQKFPIFNSSDDIEALMELCAVFGRTAMERVAMLHNRTILSNVPTLDYTPQSLESLILRLNPHLYTPPLPHVSPTAAKEHIEAVSGAISLCGKLLRLDSTRRLTAEAALTHPFLASEEDETVRLLKGTDGKCGLLHTYVDGKHKAYFGEKLQEMQFGQGIPPTRFSRKSSWSPSSTQPFIVPSQKNIIYVLEHDSHYIRTKTAPVNQSIETMLVNTVQRLISVCPEHEHWQQRMGVNPIAISCRFDQDEPSRSTHVSNAFDKEGSPTRHLDSPLTAHDVPGEEEDEDGDEVDTCDVGQRDYGYVS</sequence>
<evidence type="ECO:0000256" key="8">
    <source>
        <dbReference type="ARBA" id="ARBA00048679"/>
    </source>
</evidence>
<evidence type="ECO:0000259" key="10">
    <source>
        <dbReference type="PROSITE" id="PS50011"/>
    </source>
</evidence>
<dbReference type="InterPro" id="IPR011009">
    <property type="entry name" value="Kinase-like_dom_sf"/>
</dbReference>
<feature type="region of interest" description="Disordered" evidence="9">
    <location>
        <begin position="145"/>
        <end position="211"/>
    </location>
</feature>
<dbReference type="InterPro" id="IPR045216">
    <property type="entry name" value="CK2_alpha"/>
</dbReference>
<feature type="compositionally biased region" description="Basic and acidic residues" evidence="9">
    <location>
        <begin position="30"/>
        <end position="43"/>
    </location>
</feature>
<evidence type="ECO:0000256" key="6">
    <source>
        <dbReference type="ARBA" id="ARBA00022840"/>
    </source>
</evidence>
<feature type="region of interest" description="Disordered" evidence="9">
    <location>
        <begin position="800"/>
        <end position="855"/>
    </location>
</feature>
<feature type="compositionally biased region" description="Acidic residues" evidence="9">
    <location>
        <begin position="831"/>
        <end position="843"/>
    </location>
</feature>
<comment type="catalytic activity">
    <reaction evidence="8">
        <text>L-seryl-[protein] + ATP = O-phospho-L-seryl-[protein] + ADP + H(+)</text>
        <dbReference type="Rhea" id="RHEA:17989"/>
        <dbReference type="Rhea" id="RHEA-COMP:9863"/>
        <dbReference type="Rhea" id="RHEA-COMP:11604"/>
        <dbReference type="ChEBI" id="CHEBI:15378"/>
        <dbReference type="ChEBI" id="CHEBI:29999"/>
        <dbReference type="ChEBI" id="CHEBI:30616"/>
        <dbReference type="ChEBI" id="CHEBI:83421"/>
        <dbReference type="ChEBI" id="CHEBI:456216"/>
        <dbReference type="EC" id="2.7.11.1"/>
    </reaction>
</comment>
<feature type="compositionally biased region" description="Basic and acidic residues" evidence="9">
    <location>
        <begin position="52"/>
        <end position="63"/>
    </location>
</feature>
<feature type="compositionally biased region" description="Basic and acidic residues" evidence="9">
    <location>
        <begin position="810"/>
        <end position="821"/>
    </location>
</feature>
<dbReference type="InParanoid" id="A0A4Q1BUA3"/>
<keyword evidence="3" id="KW-0808">Transferase</keyword>
<feature type="compositionally biased region" description="Polar residues" evidence="9">
    <location>
        <begin position="166"/>
        <end position="176"/>
    </location>
</feature>
<evidence type="ECO:0000256" key="3">
    <source>
        <dbReference type="ARBA" id="ARBA00022679"/>
    </source>
</evidence>
<dbReference type="GO" id="GO:0004674">
    <property type="term" value="F:protein serine/threonine kinase activity"/>
    <property type="evidence" value="ECO:0007669"/>
    <property type="project" value="UniProtKB-KW"/>
</dbReference>
<evidence type="ECO:0000313" key="12">
    <source>
        <dbReference type="Proteomes" id="UP000289152"/>
    </source>
</evidence>
<dbReference type="Gene3D" id="3.30.200.20">
    <property type="entry name" value="Phosphorylase Kinase, domain 1"/>
    <property type="match status" value="1"/>
</dbReference>
<dbReference type="CDD" id="cd14019">
    <property type="entry name" value="STKc_Cdc7"/>
    <property type="match status" value="1"/>
</dbReference>
<dbReference type="Proteomes" id="UP000289152">
    <property type="component" value="Unassembled WGS sequence"/>
</dbReference>
<feature type="region of interest" description="Disordered" evidence="9">
    <location>
        <begin position="1"/>
        <end position="103"/>
    </location>
</feature>
<dbReference type="PROSITE" id="PS50011">
    <property type="entry name" value="PROTEIN_KINASE_DOM"/>
    <property type="match status" value="1"/>
</dbReference>
<feature type="compositionally biased region" description="Low complexity" evidence="9">
    <location>
        <begin position="13"/>
        <end position="27"/>
    </location>
</feature>
<dbReference type="VEuPathDB" id="FungiDB:TREMEDRAFT_30137"/>
<comment type="caution">
    <text evidence="11">The sequence shown here is derived from an EMBL/GenBank/DDBJ whole genome shotgun (WGS) entry which is preliminary data.</text>
</comment>
<dbReference type="PROSITE" id="PS00108">
    <property type="entry name" value="PROTEIN_KINASE_ST"/>
    <property type="match status" value="1"/>
</dbReference>
<keyword evidence="5 11" id="KW-0418">Kinase</keyword>
<dbReference type="GO" id="GO:0005524">
    <property type="term" value="F:ATP binding"/>
    <property type="evidence" value="ECO:0007669"/>
    <property type="project" value="UniProtKB-KW"/>
</dbReference>
<dbReference type="SMART" id="SM00220">
    <property type="entry name" value="S_TKc"/>
    <property type="match status" value="1"/>
</dbReference>
<comment type="catalytic activity">
    <reaction evidence="7">
        <text>L-threonyl-[protein] + ATP = O-phospho-L-threonyl-[protein] + ADP + H(+)</text>
        <dbReference type="Rhea" id="RHEA:46608"/>
        <dbReference type="Rhea" id="RHEA-COMP:11060"/>
        <dbReference type="Rhea" id="RHEA-COMP:11605"/>
        <dbReference type="ChEBI" id="CHEBI:15378"/>
        <dbReference type="ChEBI" id="CHEBI:30013"/>
        <dbReference type="ChEBI" id="CHEBI:30616"/>
        <dbReference type="ChEBI" id="CHEBI:61977"/>
        <dbReference type="ChEBI" id="CHEBI:456216"/>
        <dbReference type="EC" id="2.7.11.1"/>
    </reaction>
</comment>
<dbReference type="PANTHER" id="PTHR24054:SF0">
    <property type="entry name" value="CASEIN KINASE II SUBUNIT ALPHA"/>
    <property type="match status" value="1"/>
</dbReference>
<feature type="region of interest" description="Disordered" evidence="9">
    <location>
        <begin position="228"/>
        <end position="250"/>
    </location>
</feature>
<dbReference type="Gene3D" id="1.10.510.10">
    <property type="entry name" value="Transferase(Phosphotransferase) domain 1"/>
    <property type="match status" value="1"/>
</dbReference>
<keyword evidence="2" id="KW-0723">Serine/threonine-protein kinase</keyword>
<feature type="compositionally biased region" description="Polar residues" evidence="9">
    <location>
        <begin position="195"/>
        <end position="207"/>
    </location>
</feature>
<organism evidence="11 12">
    <name type="scientific">Tremella mesenterica</name>
    <name type="common">Jelly fungus</name>
    <dbReference type="NCBI Taxonomy" id="5217"/>
    <lineage>
        <taxon>Eukaryota</taxon>
        <taxon>Fungi</taxon>
        <taxon>Dikarya</taxon>
        <taxon>Basidiomycota</taxon>
        <taxon>Agaricomycotina</taxon>
        <taxon>Tremellomycetes</taxon>
        <taxon>Tremellales</taxon>
        <taxon>Tremellaceae</taxon>
        <taxon>Tremella</taxon>
    </lineage>
</organism>
<dbReference type="PANTHER" id="PTHR24054">
    <property type="entry name" value="CASEIN KINASE II SUBUNIT ALPHA"/>
    <property type="match status" value="1"/>
</dbReference>
<keyword evidence="12" id="KW-1185">Reference proteome</keyword>
<protein>
    <recommendedName>
        <fullName evidence="1">non-specific serine/threonine protein kinase</fullName>
        <ecNumber evidence="1">2.7.11.1</ecNumber>
    </recommendedName>
</protein>
<evidence type="ECO:0000256" key="9">
    <source>
        <dbReference type="SAM" id="MobiDB-lite"/>
    </source>
</evidence>
<dbReference type="Pfam" id="PF00069">
    <property type="entry name" value="Pkinase"/>
    <property type="match status" value="2"/>
</dbReference>
<dbReference type="GO" id="GO:0005956">
    <property type="term" value="C:protein kinase CK2 complex"/>
    <property type="evidence" value="ECO:0007669"/>
    <property type="project" value="TreeGrafter"/>
</dbReference>
<evidence type="ECO:0000313" key="11">
    <source>
        <dbReference type="EMBL" id="RXK41684.1"/>
    </source>
</evidence>
<evidence type="ECO:0000256" key="2">
    <source>
        <dbReference type="ARBA" id="ARBA00022527"/>
    </source>
</evidence>
<dbReference type="GO" id="GO:0051726">
    <property type="term" value="P:regulation of cell cycle"/>
    <property type="evidence" value="ECO:0007669"/>
    <property type="project" value="TreeGrafter"/>
</dbReference>
<keyword evidence="4" id="KW-0547">Nucleotide-binding</keyword>
<dbReference type="OrthoDB" id="10020333at2759"/>
<dbReference type="InterPro" id="IPR008271">
    <property type="entry name" value="Ser/Thr_kinase_AS"/>
</dbReference>
<evidence type="ECO:0000256" key="7">
    <source>
        <dbReference type="ARBA" id="ARBA00047899"/>
    </source>
</evidence>
<dbReference type="EC" id="2.7.11.1" evidence="1"/>
<keyword evidence="6" id="KW-0067">ATP-binding</keyword>
<dbReference type="SUPFAM" id="SSF56112">
    <property type="entry name" value="Protein kinase-like (PK-like)"/>
    <property type="match status" value="1"/>
</dbReference>
<dbReference type="AlphaFoldDB" id="A0A4Q1BUA3"/>
<gene>
    <name evidence="11" type="ORF">M231_00919</name>
</gene>
<feature type="compositionally biased region" description="Polar residues" evidence="9">
    <location>
        <begin position="85"/>
        <end position="94"/>
    </location>
</feature>
<evidence type="ECO:0000256" key="4">
    <source>
        <dbReference type="ARBA" id="ARBA00022741"/>
    </source>
</evidence>
<dbReference type="STRING" id="5217.A0A4Q1BUA3"/>
<feature type="compositionally biased region" description="Polar residues" evidence="9">
    <location>
        <begin position="234"/>
        <end position="250"/>
    </location>
</feature>
<evidence type="ECO:0000256" key="5">
    <source>
        <dbReference type="ARBA" id="ARBA00022777"/>
    </source>
</evidence>
<evidence type="ECO:0000256" key="1">
    <source>
        <dbReference type="ARBA" id="ARBA00012513"/>
    </source>
</evidence>
<dbReference type="GO" id="GO:0005829">
    <property type="term" value="C:cytosol"/>
    <property type="evidence" value="ECO:0007669"/>
    <property type="project" value="TreeGrafter"/>
</dbReference>
<accession>A0A4Q1BUA3</accession>
<name>A0A4Q1BUA3_TREME</name>
<dbReference type="EMBL" id="SDIL01000006">
    <property type="protein sequence ID" value="RXK41684.1"/>
    <property type="molecule type" value="Genomic_DNA"/>
</dbReference>
<reference evidence="11 12" key="1">
    <citation type="submission" date="2016-06" db="EMBL/GenBank/DDBJ databases">
        <title>Evolution of pathogenesis and genome organization in the Tremellales.</title>
        <authorList>
            <person name="Cuomo C."/>
            <person name="Litvintseva A."/>
            <person name="Heitman J."/>
            <person name="Chen Y."/>
            <person name="Sun S."/>
            <person name="Springer D."/>
            <person name="Dromer F."/>
            <person name="Young S."/>
            <person name="Zeng Q."/>
            <person name="Chapman S."/>
            <person name="Gujja S."/>
            <person name="Saif S."/>
            <person name="Birren B."/>
        </authorList>
    </citation>
    <scope>NUCLEOTIDE SEQUENCE [LARGE SCALE GENOMIC DNA]</scope>
    <source>
        <strain evidence="11 12">ATCC 28783</strain>
    </source>
</reference>
<dbReference type="InterPro" id="IPR000719">
    <property type="entry name" value="Prot_kinase_dom"/>
</dbReference>
<dbReference type="GO" id="GO:0005634">
    <property type="term" value="C:nucleus"/>
    <property type="evidence" value="ECO:0007669"/>
    <property type="project" value="TreeGrafter"/>
</dbReference>
<feature type="domain" description="Protein kinase" evidence="10">
    <location>
        <begin position="295"/>
        <end position="664"/>
    </location>
</feature>